<keyword evidence="20" id="KW-1185">Reference proteome</keyword>
<comment type="similarity">
    <text evidence="2 14 15">Belongs to the TonB-dependent receptor family.</text>
</comment>
<evidence type="ECO:0000256" key="11">
    <source>
        <dbReference type="ARBA" id="ARBA00023136"/>
    </source>
</evidence>
<dbReference type="GO" id="GO:0009279">
    <property type="term" value="C:cell outer membrane"/>
    <property type="evidence" value="ECO:0007669"/>
    <property type="project" value="UniProtKB-SubCell"/>
</dbReference>
<dbReference type="InterPro" id="IPR039426">
    <property type="entry name" value="TonB-dep_rcpt-like"/>
</dbReference>
<dbReference type="Pfam" id="PF07715">
    <property type="entry name" value="Plug"/>
    <property type="match status" value="1"/>
</dbReference>
<dbReference type="Pfam" id="PF00593">
    <property type="entry name" value="TonB_dep_Rec_b-barrel"/>
    <property type="match status" value="1"/>
</dbReference>
<evidence type="ECO:0000256" key="10">
    <source>
        <dbReference type="ARBA" id="ARBA00023077"/>
    </source>
</evidence>
<evidence type="ECO:0000256" key="6">
    <source>
        <dbReference type="ARBA" id="ARBA00022692"/>
    </source>
</evidence>
<evidence type="ECO:0000256" key="13">
    <source>
        <dbReference type="ARBA" id="ARBA00023237"/>
    </source>
</evidence>
<comment type="caution">
    <text evidence="19">The sequence shown here is derived from an EMBL/GenBank/DDBJ whole genome shotgun (WGS) entry which is preliminary data.</text>
</comment>
<organism evidence="19 20">
    <name type="scientific">Flagellimonas eckloniae</name>
    <dbReference type="NCBI Taxonomy" id="346185"/>
    <lineage>
        <taxon>Bacteria</taxon>
        <taxon>Pseudomonadati</taxon>
        <taxon>Bacteroidota</taxon>
        <taxon>Flavobacteriia</taxon>
        <taxon>Flavobacteriales</taxon>
        <taxon>Flavobacteriaceae</taxon>
        <taxon>Flagellimonas</taxon>
    </lineage>
</organism>
<keyword evidence="8" id="KW-0408">Iron</keyword>
<reference evidence="19 20" key="1">
    <citation type="submission" date="2015-04" db="EMBL/GenBank/DDBJ databases">
        <title>Complete genome of flavobacterium.</title>
        <authorList>
            <person name="Kwon Y.M."/>
            <person name="Kim S.-J."/>
        </authorList>
    </citation>
    <scope>NUCLEOTIDE SEQUENCE [LARGE SCALE GENOMIC DNA]</scope>
    <source>
        <strain evidence="19 20">DK169</strain>
    </source>
</reference>
<evidence type="ECO:0000256" key="4">
    <source>
        <dbReference type="ARBA" id="ARBA00022452"/>
    </source>
</evidence>
<evidence type="ECO:0000259" key="17">
    <source>
        <dbReference type="Pfam" id="PF00593"/>
    </source>
</evidence>
<sequence length="807" mass="89315">MKSQLTLILILASFSFSFSQIGSVSGTITDNAQTPLMGVNILIKNTSQGTQTDENGNFEISNISNGDYDLVVSYIGFKTKEIAITIANGKANKIAPIILYEGNEILREVVVEGERRNKFSRKKTAYVAKLPLKDLENTQVYSTITSDLLESQVVTNFEDALKNAVGVEKLWSSTGRGGDGAGYYSLRGFSVQPQLVNGIPGLTNGTINAANIERIEVIKGPSATLFGSAVTSYGGLINVVTKKPYVGSGGELSFTSGTYGFNQISGDFNTSLDKDNNIYFRLNTSYATEQSFQDAGFRKSFFVAPSLSYRVNNKLSFSFYGEISQAEQTNPMFLFLNRSAPTQSTNLDELNYNNKLSFTSNELTLENPTQNYRMEMDYKLSDTWQSQTILSKSSTSTKGYYSYLFDFGVFGNDTFSRFISKQNSNTQTTDIQQNFIGDFKLGTLRNRIVVGIDYFNSTLTSNDSGYAFYGNITPEGGSSGDNPFTADVETDTYPLSTSAVDAVLESQGVANVKSKNHIYSAYISDVLNITSSLSVMAGIRMDIFDNEGDLANEEDDYDQTAFSPKFGVLYQPIQDKLSVFANYQNGFTNVAPELVGDPSNGVQTLKTFDPEQANQLEFGMKTNLFNNRLNATISYYDITVKDRVITDPASPFNRIQGGEVESSGFEIEINANPIKGLNIRAGYSNNDSETTESDNPEILNRRPLEAGPETLYNLWANYEFQQGKLDGFGFGLGFNGASERFAINYLSTGEFILPSYTVANASIFYQVDKYRITLKLNNAFNKEYYKGWTTITPQTPRALYANFTYMF</sequence>
<dbReference type="Pfam" id="PF13715">
    <property type="entry name" value="CarbopepD_reg_2"/>
    <property type="match status" value="1"/>
</dbReference>
<evidence type="ECO:0000259" key="18">
    <source>
        <dbReference type="Pfam" id="PF07715"/>
    </source>
</evidence>
<dbReference type="GO" id="GO:0015344">
    <property type="term" value="F:siderophore uptake transmembrane transporter activity"/>
    <property type="evidence" value="ECO:0007669"/>
    <property type="project" value="TreeGrafter"/>
</dbReference>
<evidence type="ECO:0000256" key="1">
    <source>
        <dbReference type="ARBA" id="ARBA00004571"/>
    </source>
</evidence>
<dbReference type="Gene3D" id="2.170.130.10">
    <property type="entry name" value="TonB-dependent receptor, plug domain"/>
    <property type="match status" value="1"/>
</dbReference>
<dbReference type="SUPFAM" id="SSF56935">
    <property type="entry name" value="Porins"/>
    <property type="match status" value="1"/>
</dbReference>
<proteinExistence type="inferred from homology"/>
<keyword evidence="9" id="KW-0406">Ion transport</keyword>
<accession>A0A0Q1BZM0</accession>
<feature type="domain" description="TonB-dependent receptor-like beta-barrel" evidence="17">
    <location>
        <begin position="348"/>
        <end position="778"/>
    </location>
</feature>
<keyword evidence="10 15" id="KW-0798">TonB box</keyword>
<dbReference type="OrthoDB" id="9775095at2"/>
<evidence type="ECO:0000256" key="16">
    <source>
        <dbReference type="SAM" id="SignalP"/>
    </source>
</evidence>
<dbReference type="AlphaFoldDB" id="A0A0Q1BZM0"/>
<dbReference type="STRING" id="346185.AAY42_10715"/>
<dbReference type="EMBL" id="LCTZ01000002">
    <property type="protein sequence ID" value="KQC30295.1"/>
    <property type="molecule type" value="Genomic_DNA"/>
</dbReference>
<dbReference type="Gene3D" id="2.40.170.20">
    <property type="entry name" value="TonB-dependent receptor, beta-barrel domain"/>
    <property type="match status" value="1"/>
</dbReference>
<keyword evidence="6 14" id="KW-0812">Transmembrane</keyword>
<dbReference type="GO" id="GO:0038023">
    <property type="term" value="F:signaling receptor activity"/>
    <property type="evidence" value="ECO:0007669"/>
    <property type="project" value="InterPro"/>
</dbReference>
<dbReference type="PATRIC" id="fig|1547436.3.peg.2212"/>
<evidence type="ECO:0000256" key="8">
    <source>
        <dbReference type="ARBA" id="ARBA00023004"/>
    </source>
</evidence>
<gene>
    <name evidence="19" type="ORF">AAY42_10715</name>
</gene>
<dbReference type="InterPro" id="IPR012910">
    <property type="entry name" value="Plug_dom"/>
</dbReference>
<keyword evidence="5" id="KW-0410">Iron transport</keyword>
<keyword evidence="3 14" id="KW-0813">Transport</keyword>
<dbReference type="PANTHER" id="PTHR32552">
    <property type="entry name" value="FERRICHROME IRON RECEPTOR-RELATED"/>
    <property type="match status" value="1"/>
</dbReference>
<keyword evidence="11 14" id="KW-0472">Membrane</keyword>
<feature type="chain" id="PRO_5006189022" evidence="16">
    <location>
        <begin position="20"/>
        <end position="807"/>
    </location>
</feature>
<dbReference type="PANTHER" id="PTHR32552:SF68">
    <property type="entry name" value="FERRICHROME OUTER MEMBRANE TRANSPORTER_PHAGE RECEPTOR"/>
    <property type="match status" value="1"/>
</dbReference>
<dbReference type="PROSITE" id="PS01156">
    <property type="entry name" value="TONB_DEPENDENT_REC_2"/>
    <property type="match status" value="1"/>
</dbReference>
<dbReference type="Proteomes" id="UP000050827">
    <property type="component" value="Unassembled WGS sequence"/>
</dbReference>
<dbReference type="CDD" id="cd01347">
    <property type="entry name" value="ligand_gated_channel"/>
    <property type="match status" value="1"/>
</dbReference>
<dbReference type="Gene3D" id="2.60.40.1120">
    <property type="entry name" value="Carboxypeptidase-like, regulatory domain"/>
    <property type="match status" value="1"/>
</dbReference>
<dbReference type="InterPro" id="IPR010917">
    <property type="entry name" value="TonB_rcpt_CS"/>
</dbReference>
<keyword evidence="7 16" id="KW-0732">Signal</keyword>
<evidence type="ECO:0000256" key="2">
    <source>
        <dbReference type="ARBA" id="ARBA00009810"/>
    </source>
</evidence>
<keyword evidence="4 14" id="KW-1134">Transmembrane beta strand</keyword>
<evidence type="ECO:0000313" key="20">
    <source>
        <dbReference type="Proteomes" id="UP000050827"/>
    </source>
</evidence>
<evidence type="ECO:0000313" key="19">
    <source>
        <dbReference type="EMBL" id="KQC30295.1"/>
    </source>
</evidence>
<evidence type="ECO:0000256" key="12">
    <source>
        <dbReference type="ARBA" id="ARBA00023170"/>
    </source>
</evidence>
<keyword evidence="13 14" id="KW-0998">Cell outer membrane</keyword>
<evidence type="ECO:0000256" key="3">
    <source>
        <dbReference type="ARBA" id="ARBA00022448"/>
    </source>
</evidence>
<feature type="signal peptide" evidence="16">
    <location>
        <begin position="1"/>
        <end position="19"/>
    </location>
</feature>
<feature type="domain" description="TonB-dependent receptor plug" evidence="18">
    <location>
        <begin position="136"/>
        <end position="229"/>
    </location>
</feature>
<evidence type="ECO:0000256" key="9">
    <source>
        <dbReference type="ARBA" id="ARBA00023065"/>
    </source>
</evidence>
<dbReference type="GO" id="GO:0015891">
    <property type="term" value="P:siderophore transport"/>
    <property type="evidence" value="ECO:0007669"/>
    <property type="project" value="InterPro"/>
</dbReference>
<dbReference type="InterPro" id="IPR008969">
    <property type="entry name" value="CarboxyPept-like_regulatory"/>
</dbReference>
<dbReference type="InterPro" id="IPR010105">
    <property type="entry name" value="TonB_sidphr_rcpt"/>
</dbReference>
<evidence type="ECO:0000256" key="14">
    <source>
        <dbReference type="PROSITE-ProRule" id="PRU01360"/>
    </source>
</evidence>
<dbReference type="InterPro" id="IPR000531">
    <property type="entry name" value="Beta-barrel_TonB"/>
</dbReference>
<dbReference type="InterPro" id="IPR037066">
    <property type="entry name" value="Plug_dom_sf"/>
</dbReference>
<dbReference type="SUPFAM" id="SSF49464">
    <property type="entry name" value="Carboxypeptidase regulatory domain-like"/>
    <property type="match status" value="1"/>
</dbReference>
<evidence type="ECO:0000256" key="7">
    <source>
        <dbReference type="ARBA" id="ARBA00022729"/>
    </source>
</evidence>
<protein>
    <submittedName>
        <fullName evidence="19">TonB-dependent receptor</fullName>
    </submittedName>
</protein>
<keyword evidence="12 19" id="KW-0675">Receptor</keyword>
<dbReference type="RefSeq" id="WP_055395033.1">
    <property type="nucleotide sequence ID" value="NZ_LCTZ01000002.1"/>
</dbReference>
<dbReference type="InterPro" id="IPR036942">
    <property type="entry name" value="Beta-barrel_TonB_sf"/>
</dbReference>
<dbReference type="PROSITE" id="PS52016">
    <property type="entry name" value="TONB_DEPENDENT_REC_3"/>
    <property type="match status" value="1"/>
</dbReference>
<dbReference type="NCBIfam" id="TIGR01783">
    <property type="entry name" value="TonB-siderophor"/>
    <property type="match status" value="1"/>
</dbReference>
<evidence type="ECO:0000256" key="15">
    <source>
        <dbReference type="RuleBase" id="RU003357"/>
    </source>
</evidence>
<name>A0A0Q1BZM0_9FLAO</name>
<comment type="subcellular location">
    <subcellularLocation>
        <location evidence="1 14">Cell outer membrane</location>
        <topology evidence="1 14">Multi-pass membrane protein</topology>
    </subcellularLocation>
</comment>
<evidence type="ECO:0000256" key="5">
    <source>
        <dbReference type="ARBA" id="ARBA00022496"/>
    </source>
</evidence>